<dbReference type="PATRIC" id="fig|37916.4.peg.5857"/>
<keyword evidence="1" id="KW-0808">Transferase</keyword>
<dbReference type="Pfam" id="PF04655">
    <property type="entry name" value="APH_6_hur"/>
    <property type="match status" value="1"/>
</dbReference>
<dbReference type="SUPFAM" id="SSF56112">
    <property type="entry name" value="Protein kinase-like (PK-like)"/>
    <property type="match status" value="1"/>
</dbReference>
<dbReference type="AlphaFoldDB" id="A0A0J6VIW4"/>
<dbReference type="Proteomes" id="UP000036513">
    <property type="component" value="Unassembled WGS sequence"/>
</dbReference>
<reference evidence="1 2" key="1">
    <citation type="journal article" date="2015" name="Genome Biol. Evol.">
        <title>Characterization of Three Mycobacterium spp. with Potential Use in Bioremediation by Genome Sequencing and Comparative Genomics.</title>
        <authorList>
            <person name="Das S."/>
            <person name="Pettersson B.M."/>
            <person name="Behra P.R."/>
            <person name="Ramesh M."/>
            <person name="Dasgupta S."/>
            <person name="Bhattacharya A."/>
            <person name="Kirsebom L.A."/>
        </authorList>
    </citation>
    <scope>NUCLEOTIDE SEQUENCE [LARGE SCALE GENOMIC DNA]</scope>
    <source>
        <strain evidence="1 2">DSM 43826</strain>
    </source>
</reference>
<dbReference type="RefSeq" id="WP_048472820.1">
    <property type="nucleotide sequence ID" value="NZ_JYNL01000064.1"/>
</dbReference>
<sequence>MTPAEPDPTALARHRLEQWRLRADGPAERSGDALTLPVRTADGTPALLKIGASNSEHLVLRRWGGDGAVRLLRADPHERVLLTERVGPTTLDALTDTEACVIVAGLYSRLHVPALPRLPSATEALRRWADRLDDLDLSVPVPRRLTEQALALTRDLSADAAEVVLHGDLHFSSVRSADREPWLAVDARPVNGDPHDELAPMLVHRWEDYAGRVRDGVRHRFWTLVDAAGLDEDRARAWVVVRMVRLATGAAGADASAAVTRYLAIAKAVQD</sequence>
<gene>
    <name evidence="1" type="ORF">MCHLDSM_05839</name>
</gene>
<evidence type="ECO:0000313" key="2">
    <source>
        <dbReference type="Proteomes" id="UP000036513"/>
    </source>
</evidence>
<proteinExistence type="predicted"/>
<dbReference type="GO" id="GO:0016773">
    <property type="term" value="F:phosphotransferase activity, alcohol group as acceptor"/>
    <property type="evidence" value="ECO:0007669"/>
    <property type="project" value="InterPro"/>
</dbReference>
<dbReference type="InterPro" id="IPR011009">
    <property type="entry name" value="Kinase-like_dom_sf"/>
</dbReference>
<dbReference type="SMR" id="A0A0J6VIW4"/>
<accession>A0A0J6VIW4</accession>
<name>A0A0J6VIW4_9MYCO</name>
<dbReference type="GO" id="GO:0016301">
    <property type="term" value="F:kinase activity"/>
    <property type="evidence" value="ECO:0007669"/>
    <property type="project" value="UniProtKB-KW"/>
</dbReference>
<dbReference type="InterPro" id="IPR006748">
    <property type="entry name" value="NH2Glyco/OHUrea_AB-resist_kin"/>
</dbReference>
<comment type="caution">
    <text evidence="1">The sequence shown here is derived from an EMBL/GenBank/DDBJ whole genome shotgun (WGS) entry which is preliminary data.</text>
</comment>
<organism evidence="1 2">
    <name type="scientific">Mycolicibacterium chlorophenolicum</name>
    <dbReference type="NCBI Taxonomy" id="37916"/>
    <lineage>
        <taxon>Bacteria</taxon>
        <taxon>Bacillati</taxon>
        <taxon>Actinomycetota</taxon>
        <taxon>Actinomycetes</taxon>
        <taxon>Mycobacteriales</taxon>
        <taxon>Mycobacteriaceae</taxon>
        <taxon>Mycolicibacterium</taxon>
    </lineage>
</organism>
<evidence type="ECO:0000313" key="1">
    <source>
        <dbReference type="EMBL" id="KMO70945.1"/>
    </source>
</evidence>
<keyword evidence="2" id="KW-1185">Reference proteome</keyword>
<dbReference type="EMBL" id="JYNL01000064">
    <property type="protein sequence ID" value="KMO70945.1"/>
    <property type="molecule type" value="Genomic_DNA"/>
</dbReference>
<dbReference type="GO" id="GO:0019748">
    <property type="term" value="P:secondary metabolic process"/>
    <property type="evidence" value="ECO:0007669"/>
    <property type="project" value="InterPro"/>
</dbReference>
<keyword evidence="1" id="KW-0418">Kinase</keyword>
<dbReference type="STRING" id="37916.MCHLDSM_05839"/>
<protein>
    <submittedName>
        <fullName evidence="1">Aminoglycoside/hydroxyurea antibiotic resistance kinase</fullName>
    </submittedName>
</protein>